<dbReference type="Gene3D" id="1.20.1600.10">
    <property type="entry name" value="Outer membrane efflux proteins (OEP)"/>
    <property type="match status" value="1"/>
</dbReference>
<keyword evidence="4" id="KW-1185">Reference proteome</keyword>
<dbReference type="Gene3D" id="2.20.200.10">
    <property type="entry name" value="Outer membrane efflux proteins (OEP)"/>
    <property type="match status" value="1"/>
</dbReference>
<dbReference type="GO" id="GO:0005886">
    <property type="term" value="C:plasma membrane"/>
    <property type="evidence" value="ECO:0007669"/>
    <property type="project" value="UniProtKB-SubCell"/>
</dbReference>
<dbReference type="AlphaFoldDB" id="T0HPK5"/>
<evidence type="ECO:0008006" key="5">
    <source>
        <dbReference type="Google" id="ProtNLM"/>
    </source>
</evidence>
<dbReference type="GO" id="GO:0015562">
    <property type="term" value="F:efflux transmembrane transporter activity"/>
    <property type="evidence" value="ECO:0007669"/>
    <property type="project" value="InterPro"/>
</dbReference>
<keyword evidence="2" id="KW-1134">Transmembrane beta strand</keyword>
<keyword evidence="2" id="KW-0812">Transmembrane</keyword>
<dbReference type="PROSITE" id="PS51257">
    <property type="entry name" value="PROKAR_LIPOPROTEIN"/>
    <property type="match status" value="1"/>
</dbReference>
<sequence length="484" mass="50527">MAMRKSLASIVPVASLLIAGCAAVGPDYAPPVPSASREGARSAFVEGGAAAFKSEPLPDRWWQLYADQRLDALVEEALGANTDLRVAAANLERSRAIVAEARARAGVQTGLDAQPSVGEASNLGIGSPAGVHTTFDMGASISYEVDVVGRIRRGIEAVEADAGAQAAAYDLAVITVVADVVDAYSGACAAGAQITVANRSVALQQQSLALLERGRRAGVGTPLDIARSATLLAQLRAAVPRLESSRRAALYRLAVLLGREPKDFPPELATCSTVPTIRQALPIGDGAALLRRRPDIREAERQLAAATARIGVATADLYPTISLGASLGSTSRSLDGLMDSAAFRFSAGPLISWSFPNRRVARTRIEQANATSRAALATFDGRVLGALRETETALATYARDIEENARLATARDESRKALVLQQRLARGGLASGLETLDAQRTFAQAEAALAASQTTIATDRVRLFLALGGGWGDPAARRATGNGN</sequence>
<dbReference type="EMBL" id="ATDP01000089">
    <property type="protein sequence ID" value="EQB14962.1"/>
    <property type="molecule type" value="Genomic_DNA"/>
</dbReference>
<feature type="signal peptide" evidence="2">
    <location>
        <begin position="1"/>
        <end position="29"/>
    </location>
</feature>
<comment type="caution">
    <text evidence="3">The sequence shown here is derived from an EMBL/GenBank/DDBJ whole genome shotgun (WGS) entry which is preliminary data.</text>
</comment>
<keyword evidence="2" id="KW-0449">Lipoprotein</keyword>
<dbReference type="InterPro" id="IPR003423">
    <property type="entry name" value="OMP_efflux"/>
</dbReference>
<dbReference type="SUPFAM" id="SSF56954">
    <property type="entry name" value="Outer membrane efflux proteins (OEP)"/>
    <property type="match status" value="1"/>
</dbReference>
<comment type="similarity">
    <text evidence="1 2">Belongs to the outer membrane factor (OMF) (TC 1.B.17) family.</text>
</comment>
<proteinExistence type="inferred from homology"/>
<accession>T0HPK5</accession>
<dbReference type="PATRIC" id="fig|1331060.3.peg.2354"/>
<dbReference type="PANTHER" id="PTHR30203">
    <property type="entry name" value="OUTER MEMBRANE CATION EFFLUX PROTEIN"/>
    <property type="match status" value="1"/>
</dbReference>
<dbReference type="eggNOG" id="COG1538">
    <property type="taxonomic scope" value="Bacteria"/>
</dbReference>
<evidence type="ECO:0000313" key="3">
    <source>
        <dbReference type="EMBL" id="EQB14962.1"/>
    </source>
</evidence>
<comment type="subcellular location">
    <subcellularLocation>
        <location evidence="2">Cell membrane</location>
        <topology evidence="2">Lipid-anchor</topology>
    </subcellularLocation>
</comment>
<protein>
    <recommendedName>
        <fullName evidence="5">RND transporter</fullName>
    </recommendedName>
</protein>
<dbReference type="PANTHER" id="PTHR30203:SF21">
    <property type="entry name" value="OUTER MEMBRANE COMPONENT OF MULTIDRUG EFFLUX PUMP-RELATED"/>
    <property type="match status" value="1"/>
</dbReference>
<dbReference type="NCBIfam" id="TIGR01845">
    <property type="entry name" value="outer_NodT"/>
    <property type="match status" value="1"/>
</dbReference>
<evidence type="ECO:0000313" key="4">
    <source>
        <dbReference type="Proteomes" id="UP000015531"/>
    </source>
</evidence>
<evidence type="ECO:0000256" key="1">
    <source>
        <dbReference type="ARBA" id="ARBA00007613"/>
    </source>
</evidence>
<name>T0HPK5_9SPHN</name>
<reference evidence="3 4" key="1">
    <citation type="journal article" date="2013" name="Genome Announc.">
        <title>Draft Genome Sequence of Sphingobium lactosutens Strain DS20T, Isolated from a Hexachlorocyclohexane Dumpsite.</title>
        <authorList>
            <person name="Kumar R."/>
            <person name="Dwivedi V."/>
            <person name="Negi V."/>
            <person name="Khurana J.P."/>
            <person name="Lal R."/>
        </authorList>
    </citation>
    <scope>NUCLEOTIDE SEQUENCE [LARGE SCALE GENOMIC DNA]</scope>
    <source>
        <strain evidence="3 4">DS20</strain>
    </source>
</reference>
<feature type="chain" id="PRO_5001443432" description="RND transporter" evidence="2">
    <location>
        <begin position="30"/>
        <end position="484"/>
    </location>
</feature>
<dbReference type="OrthoDB" id="9770517at2"/>
<evidence type="ECO:0000256" key="2">
    <source>
        <dbReference type="RuleBase" id="RU362097"/>
    </source>
</evidence>
<keyword evidence="2" id="KW-0732">Signal</keyword>
<keyword evidence="2" id="KW-0564">Palmitate</keyword>
<dbReference type="Pfam" id="PF02321">
    <property type="entry name" value="OEP"/>
    <property type="match status" value="2"/>
</dbReference>
<organism evidence="3 4">
    <name type="scientific">Sphingobium lactosutens DS20</name>
    <dbReference type="NCBI Taxonomy" id="1331060"/>
    <lineage>
        <taxon>Bacteria</taxon>
        <taxon>Pseudomonadati</taxon>
        <taxon>Pseudomonadota</taxon>
        <taxon>Alphaproteobacteria</taxon>
        <taxon>Sphingomonadales</taxon>
        <taxon>Sphingomonadaceae</taxon>
        <taxon>Sphingobium</taxon>
    </lineage>
</organism>
<keyword evidence="2" id="KW-0472">Membrane</keyword>
<dbReference type="InterPro" id="IPR010131">
    <property type="entry name" value="MdtP/NodT-like"/>
</dbReference>
<gene>
    <name evidence="3" type="ORF">RLDS_12385</name>
</gene>
<dbReference type="Proteomes" id="UP000015531">
    <property type="component" value="Unassembled WGS sequence"/>
</dbReference>
<dbReference type="RefSeq" id="WP_021226158.1">
    <property type="nucleotide sequence ID" value="NZ_ATDP01000089.1"/>
</dbReference>